<sequence length="129" mass="14128">MTDTPPATPSAPRKTDHLQGVTLENLLNQLVDQYGWATLSDLVRINCFRSTPSIRSSLTFLRRTPWARAQVEAVFIGFKDGLEVEAIRGRLKTMAAGDGLSKAAQKQKSAAAKPRKPGAPDPWKKARGE</sequence>
<organism evidence="2 3">
    <name type="scientific">Thalassolituus hydrocarboniclasticus</name>
    <dbReference type="NCBI Taxonomy" id="2742796"/>
    <lineage>
        <taxon>Bacteria</taxon>
        <taxon>Pseudomonadati</taxon>
        <taxon>Pseudomonadota</taxon>
        <taxon>Gammaproteobacteria</taxon>
        <taxon>Oceanospirillales</taxon>
        <taxon>Oceanospirillaceae</taxon>
        <taxon>Thalassolituus</taxon>
    </lineage>
</organism>
<evidence type="ECO:0000313" key="3">
    <source>
        <dbReference type="Proteomes" id="UP001065322"/>
    </source>
</evidence>
<dbReference type="InterPro" id="IPR018668">
    <property type="entry name" value="DNA-binding_VF530-like"/>
</dbReference>
<feature type="region of interest" description="Disordered" evidence="1">
    <location>
        <begin position="98"/>
        <end position="129"/>
    </location>
</feature>
<dbReference type="InterPro" id="IPR036361">
    <property type="entry name" value="SAP_dom_sf"/>
</dbReference>
<reference evidence="3" key="1">
    <citation type="submission" date="2020-06" db="EMBL/GenBank/DDBJ databases">
        <title>Thalassolituus marinus alknpb1M-1, a hydrocarbon-degrading bacterium isolated from the deep-sea overlying water using an in-situ strategy from the South China Sea basin.</title>
        <authorList>
            <person name="Dong C."/>
            <person name="Chen Y."/>
            <person name="Shao Z."/>
        </authorList>
    </citation>
    <scope>NUCLEOTIDE SEQUENCE [LARGE SCALE GENOMIC DNA]</scope>
    <source>
        <strain evidence="3">alknpb1M-1</strain>
    </source>
</reference>
<name>A0ABY6A9Z9_9GAMM</name>
<keyword evidence="3" id="KW-1185">Reference proteome</keyword>
<evidence type="ECO:0000313" key="2">
    <source>
        <dbReference type="EMBL" id="UXD86710.1"/>
    </source>
</evidence>
<accession>A0ABY6A9Z9</accession>
<dbReference type="EMBL" id="CP054475">
    <property type="protein sequence ID" value="UXD86710.1"/>
    <property type="molecule type" value="Genomic_DNA"/>
</dbReference>
<feature type="compositionally biased region" description="Low complexity" evidence="1">
    <location>
        <begin position="101"/>
        <end position="112"/>
    </location>
</feature>
<dbReference type="Proteomes" id="UP001065322">
    <property type="component" value="Chromosome"/>
</dbReference>
<dbReference type="Pfam" id="PF09905">
    <property type="entry name" value="VF530"/>
    <property type="match status" value="1"/>
</dbReference>
<proteinExistence type="predicted"/>
<evidence type="ECO:0000256" key="1">
    <source>
        <dbReference type="SAM" id="MobiDB-lite"/>
    </source>
</evidence>
<dbReference type="Gene3D" id="1.10.720.30">
    <property type="entry name" value="SAP domain"/>
    <property type="match status" value="1"/>
</dbReference>
<protein>
    <submittedName>
        <fullName evidence="2">DUF2132 domain-containing protein</fullName>
    </submittedName>
</protein>
<gene>
    <name evidence="2" type="ORF">HUF19_04295</name>
</gene>